<evidence type="ECO:0000313" key="2">
    <source>
        <dbReference type="Proteomes" id="UP000281708"/>
    </source>
</evidence>
<dbReference type="AlphaFoldDB" id="A0A3L8NZA9"/>
<sequence>MNRPAPDGGGTYSSIDPTKLQGAATALTKTASGITSSIVPLRDRFATGGVSTSHLDKLGHFASTISDLGPELTRRISLAQFACSQHPEWNGVAHVSDDLGDFTTTAAAQAAAKKIADDVKKNGLSDATLKDIQDHGLDPDYAEALVKNLGGSGVLNMLRDQQLSLPDDKVADDPSTQVLANMLATASYRCDFDYPHIKGSLDGHAYPDPLYIMAPYIQKGVWSEKALTQMADIRFKGTGTDDDFIGNDSDQRVEQSILKGLANNPVASAHYFANNHDTLYPMMRNEKMLFDGTKSAWASFVHSATIDSRDQMALQYLDKPGDNPAIKNAEWLMKKVAGDGDDWYGEMTDTFAAMSSEYMDDYARTLGSSIDVGSVTDPGHDGVSVSTADWQKFLKTSMSTNEGIKAVGYAMKAKIDQLRISVNQAEVNSPSDSAQAAFWDRYTMGAMQSTFLNLFSQVASDRDKDAEDQRNMWKGLVDKGISLAMDPKGFATDVGVDGLKDLIGMAIDATVKATPMPSMPDGDFDVKQGFAKDAIIRLATNPDFAKDQKLPFKTYDDGDVTWDGNPTLYTHPSPPNGDFTQYIHDGEMSDDIKKDPAAWSSYNEWLHDPAVQNAVSDGFDYEETGGLQGK</sequence>
<gene>
    <name evidence="1" type="ORF">D9V37_14185</name>
</gene>
<keyword evidence="2" id="KW-1185">Reference proteome</keyword>
<dbReference type="EMBL" id="RDBE01000009">
    <property type="protein sequence ID" value="RLV48520.1"/>
    <property type="molecule type" value="Genomic_DNA"/>
</dbReference>
<dbReference type="Proteomes" id="UP000281708">
    <property type="component" value="Unassembled WGS sequence"/>
</dbReference>
<evidence type="ECO:0000313" key="1">
    <source>
        <dbReference type="EMBL" id="RLV48520.1"/>
    </source>
</evidence>
<protein>
    <submittedName>
        <fullName evidence="1">Uncharacterized protein</fullName>
    </submittedName>
</protein>
<proteinExistence type="predicted"/>
<comment type="caution">
    <text evidence="1">The sequence shown here is derived from an EMBL/GenBank/DDBJ whole genome shotgun (WGS) entry which is preliminary data.</text>
</comment>
<reference evidence="1 2" key="1">
    <citation type="submission" date="2018-10" db="EMBL/GenBank/DDBJ databases">
        <title>Marmoricola sp. 4Q3S-7 whole genome shotgun sequence.</title>
        <authorList>
            <person name="Li F."/>
        </authorList>
    </citation>
    <scope>NUCLEOTIDE SEQUENCE [LARGE SCALE GENOMIC DNA]</scope>
    <source>
        <strain evidence="1 2">4Q3S-7</strain>
    </source>
</reference>
<name>A0A3L8NZA9_9ACTN</name>
<organism evidence="1 2">
    <name type="scientific">Nocardioides mangrovicus</name>
    <dbReference type="NCBI Taxonomy" id="2478913"/>
    <lineage>
        <taxon>Bacteria</taxon>
        <taxon>Bacillati</taxon>
        <taxon>Actinomycetota</taxon>
        <taxon>Actinomycetes</taxon>
        <taxon>Propionibacteriales</taxon>
        <taxon>Nocardioidaceae</taxon>
        <taxon>Nocardioides</taxon>
    </lineage>
</organism>
<dbReference type="RefSeq" id="WP_121806842.1">
    <property type="nucleotide sequence ID" value="NZ_RDBE01000009.1"/>
</dbReference>
<accession>A0A3L8NZA9</accession>
<dbReference type="OrthoDB" id="3492053at2"/>